<dbReference type="Pfam" id="PF07051">
    <property type="entry name" value="OCIA"/>
    <property type="match status" value="1"/>
</dbReference>
<accession>A0A023GJ31</accession>
<feature type="compositionally biased region" description="Basic and acidic residues" evidence="1">
    <location>
        <begin position="153"/>
        <end position="167"/>
    </location>
</feature>
<reference evidence="3" key="1">
    <citation type="submission" date="2014-03" db="EMBL/GenBank/DDBJ databases">
        <title>The sialotranscriptome of Amblyomma triste, Amblyomma parvum and Amblyomma cajennense ticks, uncovered by 454-based RNA-seq.</title>
        <authorList>
            <person name="Garcia G.R."/>
            <person name="Gardinassi L.G."/>
            <person name="Ribeiro J.M."/>
            <person name="Anatriello E."/>
            <person name="Ferreira B.R."/>
            <person name="Moreira H.N."/>
            <person name="Mafra C."/>
            <person name="Olegario M.M."/>
            <person name="Szabo P.J."/>
            <person name="Miranda-Santos I.K."/>
            <person name="Maruyama S.R."/>
        </authorList>
    </citation>
    <scope>NUCLEOTIDE SEQUENCE</scope>
    <source>
        <strain evidence="3">Mato Grasso do Sul</strain>
        <tissue evidence="3">Salivary glands</tissue>
    </source>
</reference>
<name>A0A023GJ31_AMBTT</name>
<evidence type="ECO:0000313" key="3">
    <source>
        <dbReference type="EMBL" id="JAC33033.1"/>
    </source>
</evidence>
<dbReference type="InterPro" id="IPR040187">
    <property type="entry name" value="OCAD1/2"/>
</dbReference>
<feature type="domain" description="OCIA" evidence="2">
    <location>
        <begin position="2"/>
        <end position="65"/>
    </location>
</feature>
<protein>
    <recommendedName>
        <fullName evidence="2">OCIA domain-containing protein</fullName>
    </recommendedName>
</protein>
<dbReference type="EMBL" id="GBBM01002385">
    <property type="protein sequence ID" value="JAC33033.1"/>
    <property type="molecule type" value="mRNA"/>
</dbReference>
<dbReference type="PANTHER" id="PTHR13336">
    <property type="entry name" value="OVARIAN CARCINOMA IMMUNOREACTIVE ANTIGEN"/>
    <property type="match status" value="1"/>
</dbReference>
<feature type="region of interest" description="Disordered" evidence="1">
    <location>
        <begin position="115"/>
        <end position="229"/>
    </location>
</feature>
<evidence type="ECO:0000259" key="2">
    <source>
        <dbReference type="Pfam" id="PF07051"/>
    </source>
</evidence>
<dbReference type="PANTHER" id="PTHR13336:SF3">
    <property type="entry name" value="OCIA DOMAIN-CONTAINING PROTEIN 1"/>
    <property type="match status" value="1"/>
</dbReference>
<organism evidence="3">
    <name type="scientific">Amblyomma triste</name>
    <name type="common">Neotropical tick</name>
    <dbReference type="NCBI Taxonomy" id="251400"/>
    <lineage>
        <taxon>Eukaryota</taxon>
        <taxon>Metazoa</taxon>
        <taxon>Ecdysozoa</taxon>
        <taxon>Arthropoda</taxon>
        <taxon>Chelicerata</taxon>
        <taxon>Arachnida</taxon>
        <taxon>Acari</taxon>
        <taxon>Parasitiformes</taxon>
        <taxon>Ixodida</taxon>
        <taxon>Ixodoidea</taxon>
        <taxon>Ixodidae</taxon>
        <taxon>Amblyomminae</taxon>
        <taxon>Amblyomma</taxon>
    </lineage>
</organism>
<feature type="compositionally biased region" description="Pro residues" evidence="1">
    <location>
        <begin position="169"/>
        <end position="187"/>
    </location>
</feature>
<dbReference type="GO" id="GO:0005768">
    <property type="term" value="C:endosome"/>
    <property type="evidence" value="ECO:0007669"/>
    <property type="project" value="TreeGrafter"/>
</dbReference>
<dbReference type="AlphaFoldDB" id="A0A023GJ31"/>
<dbReference type="InterPro" id="IPR009764">
    <property type="entry name" value="OCIA_dom"/>
</dbReference>
<sequence length="229" mass="25231">MYRALPLGLAASIGVQYAVKVGYLAPHPKYGAYLKMLGAGFVGWVVGKFSYRRQCEEKLMKLPNSVIGEALRRKYGVATSDAFRGSPGDRLGDFSAVSGQDKYLGDLGSQSLDLRSYNAPQGLDDSQRPSLDNPVVAEVPENLPPAKYSTSYEELRRRNREEYERRLSAPPPALSQPPMASQPPLQPAPSQELDERPQRGYPLRPSTPESGPSTGRAGRKNKYGDSWEE</sequence>
<proteinExistence type="evidence at transcript level"/>
<evidence type="ECO:0000256" key="1">
    <source>
        <dbReference type="SAM" id="MobiDB-lite"/>
    </source>
</evidence>